<dbReference type="InterPro" id="IPR000608">
    <property type="entry name" value="UBC"/>
</dbReference>
<dbReference type="OrthoDB" id="9978460at2759"/>
<comment type="caution">
    <text evidence="2">The sequence shown here is derived from an EMBL/GenBank/DDBJ whole genome shotgun (WGS) entry which is preliminary data.</text>
</comment>
<proteinExistence type="predicted"/>
<reference evidence="2" key="1">
    <citation type="submission" date="2020-03" db="EMBL/GenBank/DDBJ databases">
        <title>A high-quality chromosome-level genome assembly of a woody plant with both climbing and erect habits, Rhamnella rubrinervis.</title>
        <authorList>
            <person name="Lu Z."/>
            <person name="Yang Y."/>
            <person name="Zhu X."/>
            <person name="Sun Y."/>
        </authorList>
    </citation>
    <scope>NUCLEOTIDE SEQUENCE</scope>
    <source>
        <strain evidence="2">BYM</strain>
        <tissue evidence="2">Leaf</tissue>
    </source>
</reference>
<evidence type="ECO:0000313" key="2">
    <source>
        <dbReference type="EMBL" id="KAF3457685.1"/>
    </source>
</evidence>
<name>A0A8K0MTZ2_9ROSA</name>
<dbReference type="AlphaFoldDB" id="A0A8K0MTZ2"/>
<evidence type="ECO:0000259" key="1">
    <source>
        <dbReference type="PROSITE" id="PS50127"/>
    </source>
</evidence>
<dbReference type="SMART" id="SM00212">
    <property type="entry name" value="UBCc"/>
    <property type="match status" value="1"/>
</dbReference>
<protein>
    <recommendedName>
        <fullName evidence="1">UBC core domain-containing protein</fullName>
    </recommendedName>
</protein>
<dbReference type="Proteomes" id="UP000796880">
    <property type="component" value="Unassembled WGS sequence"/>
</dbReference>
<dbReference type="Gene3D" id="3.10.110.10">
    <property type="entry name" value="Ubiquitin Conjugating Enzyme"/>
    <property type="match status" value="1"/>
</dbReference>
<dbReference type="EMBL" id="VOIH02000001">
    <property type="protein sequence ID" value="KAF3457685.1"/>
    <property type="molecule type" value="Genomic_DNA"/>
</dbReference>
<dbReference type="PROSITE" id="PS50127">
    <property type="entry name" value="UBC_2"/>
    <property type="match status" value="1"/>
</dbReference>
<evidence type="ECO:0000313" key="3">
    <source>
        <dbReference type="Proteomes" id="UP000796880"/>
    </source>
</evidence>
<dbReference type="CDD" id="cd00195">
    <property type="entry name" value="UBCc_UEV"/>
    <property type="match status" value="1"/>
</dbReference>
<accession>A0A8K0MTZ2</accession>
<dbReference type="Pfam" id="PF00179">
    <property type="entry name" value="UQ_con"/>
    <property type="match status" value="1"/>
</dbReference>
<feature type="domain" description="UBC core" evidence="1">
    <location>
        <begin position="1"/>
        <end position="150"/>
    </location>
</feature>
<dbReference type="PANTHER" id="PTHR24068">
    <property type="entry name" value="UBIQUITIN-CONJUGATING ENZYME E2"/>
    <property type="match status" value="1"/>
</dbReference>
<dbReference type="SUPFAM" id="SSF54495">
    <property type="entry name" value="UBC-like"/>
    <property type="match status" value="1"/>
</dbReference>
<keyword evidence="3" id="KW-1185">Reference proteome</keyword>
<gene>
    <name evidence="2" type="ORF">FNV43_RR02343</name>
</gene>
<sequence length="167" mass="19372">MHWIYRREGMGYGKKVDYPSCCSYRPVTMDDPFKWEAAIFGPYDTPYEHGVFFLSIDLHPQHPTKPPTIKFLTKVFHPNIDEGGKIYVDILEEEKWRPVHTIESLLLSICSLLAEPDPVDPTFESCHLYRYGYMSMTRIRFCPGPNGYGWESEVKTLCTFLPGLQAK</sequence>
<dbReference type="InterPro" id="IPR016135">
    <property type="entry name" value="UBQ-conjugating_enzyme/RWD"/>
</dbReference>
<organism evidence="2 3">
    <name type="scientific">Rhamnella rubrinervis</name>
    <dbReference type="NCBI Taxonomy" id="2594499"/>
    <lineage>
        <taxon>Eukaryota</taxon>
        <taxon>Viridiplantae</taxon>
        <taxon>Streptophyta</taxon>
        <taxon>Embryophyta</taxon>
        <taxon>Tracheophyta</taxon>
        <taxon>Spermatophyta</taxon>
        <taxon>Magnoliopsida</taxon>
        <taxon>eudicotyledons</taxon>
        <taxon>Gunneridae</taxon>
        <taxon>Pentapetalae</taxon>
        <taxon>rosids</taxon>
        <taxon>fabids</taxon>
        <taxon>Rosales</taxon>
        <taxon>Rhamnaceae</taxon>
        <taxon>rhamnoid group</taxon>
        <taxon>Rhamneae</taxon>
        <taxon>Rhamnella</taxon>
    </lineage>
</organism>